<evidence type="ECO:0008006" key="4">
    <source>
        <dbReference type="Google" id="ProtNLM"/>
    </source>
</evidence>
<name>A0A0C2XA51_AMAMK</name>
<dbReference type="InParanoid" id="A0A0C2XA51"/>
<proteinExistence type="predicted"/>
<protein>
    <recommendedName>
        <fullName evidence="4">Secreted protein</fullName>
    </recommendedName>
</protein>
<keyword evidence="1" id="KW-0732">Signal</keyword>
<accession>A0A0C2XA51</accession>
<feature type="signal peptide" evidence="1">
    <location>
        <begin position="1"/>
        <end position="19"/>
    </location>
</feature>
<dbReference type="Proteomes" id="UP000054549">
    <property type="component" value="Unassembled WGS sequence"/>
</dbReference>
<evidence type="ECO:0000256" key="1">
    <source>
        <dbReference type="SAM" id="SignalP"/>
    </source>
</evidence>
<dbReference type="HOGENOM" id="CLU_2721689_0_0_1"/>
<feature type="chain" id="PRO_5002158586" description="Secreted protein" evidence="1">
    <location>
        <begin position="20"/>
        <end position="72"/>
    </location>
</feature>
<organism evidence="2 3">
    <name type="scientific">Amanita muscaria (strain Koide BX008)</name>
    <dbReference type="NCBI Taxonomy" id="946122"/>
    <lineage>
        <taxon>Eukaryota</taxon>
        <taxon>Fungi</taxon>
        <taxon>Dikarya</taxon>
        <taxon>Basidiomycota</taxon>
        <taxon>Agaricomycotina</taxon>
        <taxon>Agaricomycetes</taxon>
        <taxon>Agaricomycetidae</taxon>
        <taxon>Agaricales</taxon>
        <taxon>Pluteineae</taxon>
        <taxon>Amanitaceae</taxon>
        <taxon>Amanita</taxon>
    </lineage>
</organism>
<dbReference type="EMBL" id="KN818241">
    <property type="protein sequence ID" value="KIL65663.1"/>
    <property type="molecule type" value="Genomic_DNA"/>
</dbReference>
<evidence type="ECO:0000313" key="2">
    <source>
        <dbReference type="EMBL" id="KIL65663.1"/>
    </source>
</evidence>
<gene>
    <name evidence="2" type="ORF">M378DRAFT_161971</name>
</gene>
<reference evidence="2 3" key="1">
    <citation type="submission" date="2014-04" db="EMBL/GenBank/DDBJ databases">
        <title>Evolutionary Origins and Diversification of the Mycorrhizal Mutualists.</title>
        <authorList>
            <consortium name="DOE Joint Genome Institute"/>
            <consortium name="Mycorrhizal Genomics Consortium"/>
            <person name="Kohler A."/>
            <person name="Kuo A."/>
            <person name="Nagy L.G."/>
            <person name="Floudas D."/>
            <person name="Copeland A."/>
            <person name="Barry K.W."/>
            <person name="Cichocki N."/>
            <person name="Veneault-Fourrey C."/>
            <person name="LaButti K."/>
            <person name="Lindquist E.A."/>
            <person name="Lipzen A."/>
            <person name="Lundell T."/>
            <person name="Morin E."/>
            <person name="Murat C."/>
            <person name="Riley R."/>
            <person name="Ohm R."/>
            <person name="Sun H."/>
            <person name="Tunlid A."/>
            <person name="Henrissat B."/>
            <person name="Grigoriev I.V."/>
            <person name="Hibbett D.S."/>
            <person name="Martin F."/>
        </authorList>
    </citation>
    <scope>NUCLEOTIDE SEQUENCE [LARGE SCALE GENOMIC DNA]</scope>
    <source>
        <strain evidence="2 3">Koide BX008</strain>
    </source>
</reference>
<dbReference type="AlphaFoldDB" id="A0A0C2XA51"/>
<keyword evidence="3" id="KW-1185">Reference proteome</keyword>
<evidence type="ECO:0000313" key="3">
    <source>
        <dbReference type="Proteomes" id="UP000054549"/>
    </source>
</evidence>
<sequence>MGPIFFLALVHILRSFSCGGSLNEFCFFELTGIFIVDSLTTCGAGSRLEDLVCTRKFLRLQSLRIPACPKLL</sequence>